<dbReference type="Gene3D" id="3.40.395.10">
    <property type="entry name" value="Adenoviral Proteinase, Chain A"/>
    <property type="match status" value="1"/>
</dbReference>
<proteinExistence type="inferred from homology"/>
<evidence type="ECO:0000256" key="4">
    <source>
        <dbReference type="SAM" id="MobiDB-lite"/>
    </source>
</evidence>
<dbReference type="Gramene" id="EOY32368">
    <property type="protein sequence ID" value="EOY32368"/>
    <property type="gene ID" value="TCM_040241"/>
</dbReference>
<dbReference type="GO" id="GO:0006508">
    <property type="term" value="P:proteolysis"/>
    <property type="evidence" value="ECO:0007669"/>
    <property type="project" value="UniProtKB-KW"/>
</dbReference>
<evidence type="ECO:0000256" key="2">
    <source>
        <dbReference type="ARBA" id="ARBA00022670"/>
    </source>
</evidence>
<dbReference type="Proteomes" id="UP000026915">
    <property type="component" value="Chromosome 9"/>
</dbReference>
<sequence length="710" mass="79316">MSNEKWVINVTINTHCKWSQLHYITNTLQQKGEYDAVKRTCFEMLLDVYPQGGSKVPDSSMTKKTRLRYNIYRFAWVIQIISLLGNGGNFDPLKNSCPFWSEGQCLPTNVQMRLQSEAKRLLQGISELWALETLEPTTDEALREYFVDLDVSLSEGHEYVPIGHMEDRLDWSLAPESPTDPPQTHSGNDPLIRSFTKATIGPQAPIGTIPSQTANELPFTEATTGRQAQIGLAPPQTANEPSLTQSRGVNDGAVLLASSDGSCASMKKDGGPSHGASLEHDDADDGQHHELSVHIDDDVLGADGEHVTHVDEAMAVDVTLQSDDVEREHVHLPESIINAFAGREGDPDSVVAKGEHLPLADAFFEATAGAIILYHQSTPDAVETRSSSPKSYAVHHGDQGDNFFITLEDPNEEMPSEHIDVCLSLLCKGMTGLKSKLYTTHACVVDTTFFATMQISNELRGYVEAERPTYGKKWEDVDFILAPCNVGGHWVVAKIDLVRWTIKVLDSVRTSDAKDNGVRAGQMTPLMTMMPIIWDQAGYFNNRCRKRRDLMPMPLDIHLPKAKVHQQNDSVSCSMFMIGSNTDNMKILTIYLSKRRGFTCSEAYKLRNALGGALAKMPRSLKPREFSDFMQRVDKPMCASLEVLGKLYWATINLTLQERSKFDRRSLWIDVHEHSEARTLHCIVLPYLLESPYDVMQLRPLTMGFNIEYG</sequence>
<dbReference type="AlphaFoldDB" id="A0A061GSI2"/>
<feature type="region of interest" description="Disordered" evidence="4">
    <location>
        <begin position="172"/>
        <end position="193"/>
    </location>
</feature>
<keyword evidence="3" id="KW-0378">Hydrolase</keyword>
<evidence type="ECO:0000313" key="6">
    <source>
        <dbReference type="EMBL" id="EOY32368.1"/>
    </source>
</evidence>
<dbReference type="InParanoid" id="A0A061GSI2"/>
<gene>
    <name evidence="6" type="ORF">TCM_040241</name>
</gene>
<dbReference type="STRING" id="3641.A0A061GSI2"/>
<dbReference type="EMBL" id="CM001887">
    <property type="protein sequence ID" value="EOY32368.1"/>
    <property type="molecule type" value="Genomic_DNA"/>
</dbReference>
<evidence type="ECO:0000313" key="7">
    <source>
        <dbReference type="Proteomes" id="UP000026915"/>
    </source>
</evidence>
<accession>A0A061GSI2</accession>
<feature type="domain" description="Ubiquitin-like protease family profile" evidence="5">
    <location>
        <begin position="397"/>
        <end position="584"/>
    </location>
</feature>
<evidence type="ECO:0000256" key="3">
    <source>
        <dbReference type="ARBA" id="ARBA00022801"/>
    </source>
</evidence>
<reference evidence="6 7" key="1">
    <citation type="journal article" date="2013" name="Genome Biol.">
        <title>The genome sequence of the most widely cultivated cacao type and its use to identify candidate genes regulating pod color.</title>
        <authorList>
            <person name="Motamayor J.C."/>
            <person name="Mockaitis K."/>
            <person name="Schmutz J."/>
            <person name="Haiminen N."/>
            <person name="Iii D.L."/>
            <person name="Cornejo O."/>
            <person name="Findley S.D."/>
            <person name="Zheng P."/>
            <person name="Utro F."/>
            <person name="Royaert S."/>
            <person name="Saski C."/>
            <person name="Jenkins J."/>
            <person name="Podicheti R."/>
            <person name="Zhao M."/>
            <person name="Scheffler B.E."/>
            <person name="Stack J.C."/>
            <person name="Feltus F.A."/>
            <person name="Mustiga G.M."/>
            <person name="Amores F."/>
            <person name="Phillips W."/>
            <person name="Marelli J.P."/>
            <person name="May G.D."/>
            <person name="Shapiro H."/>
            <person name="Ma J."/>
            <person name="Bustamante C.D."/>
            <person name="Schnell R.J."/>
            <person name="Main D."/>
            <person name="Gilbert D."/>
            <person name="Parida L."/>
            <person name="Kuhn D.N."/>
        </authorList>
    </citation>
    <scope>NUCLEOTIDE SEQUENCE [LARGE SCALE GENOMIC DNA]</scope>
    <source>
        <strain evidence="7">cv. Matina 1-6</strain>
    </source>
</reference>
<keyword evidence="7" id="KW-1185">Reference proteome</keyword>
<dbReference type="HOGENOM" id="CLU_389055_0_0_1"/>
<dbReference type="Pfam" id="PF02902">
    <property type="entry name" value="Peptidase_C48"/>
    <property type="match status" value="1"/>
</dbReference>
<protein>
    <recommendedName>
        <fullName evidence="5">Ubiquitin-like protease family profile domain-containing protein</fullName>
    </recommendedName>
</protein>
<dbReference type="PROSITE" id="PS50600">
    <property type="entry name" value="ULP_PROTEASE"/>
    <property type="match status" value="1"/>
</dbReference>
<evidence type="ECO:0000259" key="5">
    <source>
        <dbReference type="PROSITE" id="PS50600"/>
    </source>
</evidence>
<comment type="similarity">
    <text evidence="1">Belongs to the peptidase C48 family.</text>
</comment>
<dbReference type="SUPFAM" id="SSF54001">
    <property type="entry name" value="Cysteine proteinases"/>
    <property type="match status" value="1"/>
</dbReference>
<feature type="region of interest" description="Disordered" evidence="4">
    <location>
        <begin position="263"/>
        <end position="285"/>
    </location>
</feature>
<keyword evidence="2" id="KW-0645">Protease</keyword>
<organism evidence="6 7">
    <name type="scientific">Theobroma cacao</name>
    <name type="common">Cacao</name>
    <name type="synonym">Cocoa</name>
    <dbReference type="NCBI Taxonomy" id="3641"/>
    <lineage>
        <taxon>Eukaryota</taxon>
        <taxon>Viridiplantae</taxon>
        <taxon>Streptophyta</taxon>
        <taxon>Embryophyta</taxon>
        <taxon>Tracheophyta</taxon>
        <taxon>Spermatophyta</taxon>
        <taxon>Magnoliopsida</taxon>
        <taxon>eudicotyledons</taxon>
        <taxon>Gunneridae</taxon>
        <taxon>Pentapetalae</taxon>
        <taxon>rosids</taxon>
        <taxon>malvids</taxon>
        <taxon>Malvales</taxon>
        <taxon>Malvaceae</taxon>
        <taxon>Byttnerioideae</taxon>
        <taxon>Theobroma</taxon>
    </lineage>
</organism>
<dbReference type="InterPro" id="IPR003653">
    <property type="entry name" value="Peptidase_C48_C"/>
</dbReference>
<name>A0A061GSI2_THECC</name>
<dbReference type="InterPro" id="IPR038765">
    <property type="entry name" value="Papain-like_cys_pep_sf"/>
</dbReference>
<dbReference type="GO" id="GO:0008234">
    <property type="term" value="F:cysteine-type peptidase activity"/>
    <property type="evidence" value="ECO:0007669"/>
    <property type="project" value="InterPro"/>
</dbReference>
<feature type="compositionally biased region" description="Basic and acidic residues" evidence="4">
    <location>
        <begin position="266"/>
        <end position="285"/>
    </location>
</feature>
<evidence type="ECO:0000256" key="1">
    <source>
        <dbReference type="ARBA" id="ARBA00005234"/>
    </source>
</evidence>